<dbReference type="EMBL" id="CAJOBG010043205">
    <property type="protein sequence ID" value="CAF4425555.1"/>
    <property type="molecule type" value="Genomic_DNA"/>
</dbReference>
<sequence>VEYDRIYYPLSLRYCGRSDTLVLIEQIRQLTAENELLKSRAGF</sequence>
<name>A0A820QRP8_9BILA</name>
<evidence type="ECO:0000313" key="3">
    <source>
        <dbReference type="EMBL" id="CAF4425555.1"/>
    </source>
</evidence>
<organism evidence="3 4">
    <name type="scientific">Rotaria magnacalcarata</name>
    <dbReference type="NCBI Taxonomy" id="392030"/>
    <lineage>
        <taxon>Eukaryota</taxon>
        <taxon>Metazoa</taxon>
        <taxon>Spiralia</taxon>
        <taxon>Gnathifera</taxon>
        <taxon>Rotifera</taxon>
        <taxon>Eurotatoria</taxon>
        <taxon>Bdelloidea</taxon>
        <taxon>Philodinida</taxon>
        <taxon>Philodinidae</taxon>
        <taxon>Rotaria</taxon>
    </lineage>
</organism>
<reference evidence="3" key="1">
    <citation type="submission" date="2021-02" db="EMBL/GenBank/DDBJ databases">
        <authorList>
            <person name="Nowell W R."/>
        </authorList>
    </citation>
    <scope>NUCLEOTIDE SEQUENCE</scope>
</reference>
<comment type="caution">
    <text evidence="3">The sequence shown here is derived from an EMBL/GenBank/DDBJ whole genome shotgun (WGS) entry which is preliminary data.</text>
</comment>
<evidence type="ECO:0000313" key="1">
    <source>
        <dbReference type="EMBL" id="CAF2136562.1"/>
    </source>
</evidence>
<dbReference type="Proteomes" id="UP000663842">
    <property type="component" value="Unassembled WGS sequence"/>
</dbReference>
<evidence type="ECO:0000313" key="2">
    <source>
        <dbReference type="EMBL" id="CAF4299511.1"/>
    </source>
</evidence>
<dbReference type="Proteomes" id="UP000663866">
    <property type="component" value="Unassembled WGS sequence"/>
</dbReference>
<evidence type="ECO:0000313" key="4">
    <source>
        <dbReference type="Proteomes" id="UP000663866"/>
    </source>
</evidence>
<dbReference type="EMBL" id="CAJOBF010010974">
    <property type="protein sequence ID" value="CAF4299511.1"/>
    <property type="molecule type" value="Genomic_DNA"/>
</dbReference>
<gene>
    <name evidence="3" type="ORF">OVN521_LOCUS36366</name>
    <name evidence="2" type="ORF">UXM345_LOCUS33332</name>
    <name evidence="1" type="ORF">XDN619_LOCUS25937</name>
</gene>
<keyword evidence="4" id="KW-1185">Reference proteome</keyword>
<proteinExistence type="predicted"/>
<feature type="non-terminal residue" evidence="3">
    <location>
        <position position="1"/>
    </location>
</feature>
<dbReference type="Proteomes" id="UP000663887">
    <property type="component" value="Unassembled WGS sequence"/>
</dbReference>
<dbReference type="AlphaFoldDB" id="A0A820QRP8"/>
<protein>
    <submittedName>
        <fullName evidence="3">Uncharacterized protein</fullName>
    </submittedName>
</protein>
<accession>A0A820QRP8</accession>
<dbReference type="EMBL" id="CAJNRG010011999">
    <property type="protein sequence ID" value="CAF2136562.1"/>
    <property type="molecule type" value="Genomic_DNA"/>
</dbReference>